<evidence type="ECO:0000256" key="4">
    <source>
        <dbReference type="SAM" id="MobiDB-lite"/>
    </source>
</evidence>
<evidence type="ECO:0000313" key="6">
    <source>
        <dbReference type="Proteomes" id="UP000269669"/>
    </source>
</evidence>
<keyword evidence="1 2" id="KW-0238">DNA-binding</keyword>
<comment type="caution">
    <text evidence="5">The sequence shown here is derived from an EMBL/GenBank/DDBJ whole genome shotgun (WGS) entry which is preliminary data.</text>
</comment>
<dbReference type="HAMAP" id="MF_00984">
    <property type="entry name" value="SSB"/>
    <property type="match status" value="1"/>
</dbReference>
<sequence>MPKGVNKVTLLGHIGKDPEIRATQGGTAVANLSLATSERYKQGDEWVDHTEWHNLVAFQRTAEVVRDYVKKGSQILIEGKLQTQSWDDKESGQKRYKTVIMISDLILLGGGQERENGNGASQTISNSANAGKGSGSSNSRKQGYSQRHEDYGDLGITDADVPF</sequence>
<dbReference type="OrthoDB" id="9809878at2"/>
<dbReference type="PANTHER" id="PTHR10302">
    <property type="entry name" value="SINGLE-STRANDED DNA-BINDING PROTEIN"/>
    <property type="match status" value="1"/>
</dbReference>
<comment type="subunit">
    <text evidence="2">Homotetramer.</text>
</comment>
<dbReference type="GO" id="GO:0006260">
    <property type="term" value="P:DNA replication"/>
    <property type="evidence" value="ECO:0007669"/>
    <property type="project" value="InterPro"/>
</dbReference>
<dbReference type="NCBIfam" id="TIGR00621">
    <property type="entry name" value="ssb"/>
    <property type="match status" value="1"/>
</dbReference>
<dbReference type="CDD" id="cd04496">
    <property type="entry name" value="SSB_OBF"/>
    <property type="match status" value="1"/>
</dbReference>
<protein>
    <recommendedName>
        <fullName evidence="2 3">Single-stranded DNA-binding protein</fullName>
        <shortName evidence="2">SSB</shortName>
    </recommendedName>
</protein>
<dbReference type="Proteomes" id="UP000269669">
    <property type="component" value="Unassembled WGS sequence"/>
</dbReference>
<dbReference type="GO" id="GO:0009295">
    <property type="term" value="C:nucleoid"/>
    <property type="evidence" value="ECO:0007669"/>
    <property type="project" value="TreeGrafter"/>
</dbReference>
<dbReference type="EMBL" id="RSDW01000001">
    <property type="protein sequence ID" value="RSL14695.1"/>
    <property type="molecule type" value="Genomic_DNA"/>
</dbReference>
<feature type="region of interest" description="Disordered" evidence="4">
    <location>
        <begin position="113"/>
        <end position="163"/>
    </location>
</feature>
<evidence type="ECO:0000256" key="2">
    <source>
        <dbReference type="HAMAP-Rule" id="MF_00984"/>
    </source>
</evidence>
<dbReference type="InterPro" id="IPR011344">
    <property type="entry name" value="ssDNA-bd"/>
</dbReference>
<dbReference type="AlphaFoldDB" id="A0A3R9NQJ0"/>
<evidence type="ECO:0000256" key="3">
    <source>
        <dbReference type="PIRNR" id="PIRNR002070"/>
    </source>
</evidence>
<dbReference type="PIRSF" id="PIRSF002070">
    <property type="entry name" value="SSB"/>
    <property type="match status" value="1"/>
</dbReference>
<name>A0A3R9NQJ0_9BACT</name>
<accession>A0A3R9NQJ0</accession>
<evidence type="ECO:0000256" key="1">
    <source>
        <dbReference type="ARBA" id="ARBA00023125"/>
    </source>
</evidence>
<dbReference type="RefSeq" id="WP_125483525.1">
    <property type="nucleotide sequence ID" value="NZ_RSDW01000001.1"/>
</dbReference>
<dbReference type="PANTHER" id="PTHR10302:SF0">
    <property type="entry name" value="SINGLE-STRANDED DNA-BINDING PROTEIN, MITOCHONDRIAL"/>
    <property type="match status" value="1"/>
</dbReference>
<organism evidence="5 6">
    <name type="scientific">Edaphobacter aggregans</name>
    <dbReference type="NCBI Taxonomy" id="570835"/>
    <lineage>
        <taxon>Bacteria</taxon>
        <taxon>Pseudomonadati</taxon>
        <taxon>Acidobacteriota</taxon>
        <taxon>Terriglobia</taxon>
        <taxon>Terriglobales</taxon>
        <taxon>Acidobacteriaceae</taxon>
        <taxon>Edaphobacter</taxon>
    </lineage>
</organism>
<gene>
    <name evidence="5" type="ORF">EDE15_0157</name>
</gene>
<dbReference type="Gene3D" id="2.40.50.140">
    <property type="entry name" value="Nucleic acid-binding proteins"/>
    <property type="match status" value="1"/>
</dbReference>
<dbReference type="GO" id="GO:0003697">
    <property type="term" value="F:single-stranded DNA binding"/>
    <property type="evidence" value="ECO:0007669"/>
    <property type="project" value="UniProtKB-UniRule"/>
</dbReference>
<dbReference type="InterPro" id="IPR012340">
    <property type="entry name" value="NA-bd_OB-fold"/>
</dbReference>
<dbReference type="PROSITE" id="PS50935">
    <property type="entry name" value="SSB"/>
    <property type="match status" value="1"/>
</dbReference>
<dbReference type="InterPro" id="IPR000424">
    <property type="entry name" value="Primosome_PriB/ssb"/>
</dbReference>
<comment type="caution">
    <text evidence="2">Lacks conserved residue(s) required for the propagation of feature annotation.</text>
</comment>
<dbReference type="Pfam" id="PF00436">
    <property type="entry name" value="SSB"/>
    <property type="match status" value="1"/>
</dbReference>
<proteinExistence type="inferred from homology"/>
<evidence type="ECO:0000313" key="5">
    <source>
        <dbReference type="EMBL" id="RSL14695.1"/>
    </source>
</evidence>
<dbReference type="SUPFAM" id="SSF50249">
    <property type="entry name" value="Nucleic acid-binding proteins"/>
    <property type="match status" value="1"/>
</dbReference>
<keyword evidence="6" id="KW-1185">Reference proteome</keyword>
<feature type="compositionally biased region" description="Low complexity" evidence="4">
    <location>
        <begin position="125"/>
        <end position="139"/>
    </location>
</feature>
<reference evidence="5 6" key="1">
    <citation type="submission" date="2018-12" db="EMBL/GenBank/DDBJ databases">
        <title>Sequencing of bacterial isolates from soil warming experiment in Harvard Forest, Massachusetts, USA.</title>
        <authorList>
            <person name="Deangelis K."/>
        </authorList>
    </citation>
    <scope>NUCLEOTIDE SEQUENCE [LARGE SCALE GENOMIC DNA]</scope>
    <source>
        <strain evidence="5 6">EB153</strain>
    </source>
</reference>